<dbReference type="RefSeq" id="WP_072324492.1">
    <property type="nucleotide sequence ID" value="NZ_FPJW01000001.1"/>
</dbReference>
<dbReference type="InterPro" id="IPR052363">
    <property type="entry name" value="LPS_export_LptC"/>
</dbReference>
<keyword evidence="4 6" id="KW-1133">Transmembrane helix</keyword>
<evidence type="ECO:0000256" key="1">
    <source>
        <dbReference type="ARBA" id="ARBA00022475"/>
    </source>
</evidence>
<name>A0A1K1TN45_9GAMM</name>
<evidence type="ECO:0000256" key="3">
    <source>
        <dbReference type="ARBA" id="ARBA00022692"/>
    </source>
</evidence>
<evidence type="ECO:0000256" key="5">
    <source>
        <dbReference type="ARBA" id="ARBA00023136"/>
    </source>
</evidence>
<dbReference type="Proteomes" id="UP000182350">
    <property type="component" value="Unassembled WGS sequence"/>
</dbReference>
<dbReference type="GO" id="GO:0043165">
    <property type="term" value="P:Gram-negative-bacterium-type cell outer membrane assembly"/>
    <property type="evidence" value="ECO:0007669"/>
    <property type="project" value="UniProtKB-UniRule"/>
</dbReference>
<dbReference type="GO" id="GO:0005886">
    <property type="term" value="C:plasma membrane"/>
    <property type="evidence" value="ECO:0007669"/>
    <property type="project" value="UniProtKB-SubCell"/>
</dbReference>
<evidence type="ECO:0000256" key="6">
    <source>
        <dbReference type="HAMAP-Rule" id="MF_01915"/>
    </source>
</evidence>
<keyword evidence="3 6" id="KW-0812">Transmembrane</keyword>
<dbReference type="HAMAP" id="MF_01915">
    <property type="entry name" value="LPS_assembly_LptC"/>
    <property type="match status" value="1"/>
</dbReference>
<dbReference type="OrthoDB" id="6118108at2"/>
<comment type="subunit">
    <text evidence="6">Component of the lipopolysaccharide transport and assembly complex. Interacts with LptA and the LptBFG transporter complex.</text>
</comment>
<dbReference type="PANTHER" id="PTHR37481">
    <property type="entry name" value="LIPOPOLYSACCHARIDE EXPORT SYSTEM PROTEIN LPTC"/>
    <property type="match status" value="1"/>
</dbReference>
<dbReference type="EMBL" id="FPJW01000001">
    <property type="protein sequence ID" value="SFX02167.1"/>
    <property type="molecule type" value="Genomic_DNA"/>
</dbReference>
<evidence type="ECO:0000313" key="8">
    <source>
        <dbReference type="Proteomes" id="UP000182350"/>
    </source>
</evidence>
<dbReference type="Pfam" id="PF06835">
    <property type="entry name" value="LptC"/>
    <property type="match status" value="1"/>
</dbReference>
<keyword evidence="1 6" id="KW-1003">Cell membrane</keyword>
<keyword evidence="5 6" id="KW-0472">Membrane</keyword>
<comment type="subcellular location">
    <subcellularLocation>
        <location evidence="6">Cell inner membrane</location>
        <topology evidence="6">Single-pass membrane protein</topology>
    </subcellularLocation>
</comment>
<evidence type="ECO:0000256" key="4">
    <source>
        <dbReference type="ARBA" id="ARBA00022989"/>
    </source>
</evidence>
<comment type="function">
    <text evidence="6">Involved in the assembly of lipopolysaccharide (LPS). Required for the translocation of LPS from the inner membrane to the outer membrane. Facilitates the transfer of LPS from the inner membrane to the periplasmic protein LptA. Could be a docking site for LptA.</text>
</comment>
<dbReference type="GO" id="GO:0015221">
    <property type="term" value="F:lipopolysaccharide transmembrane transporter activity"/>
    <property type="evidence" value="ECO:0007669"/>
    <property type="project" value="InterPro"/>
</dbReference>
<dbReference type="GO" id="GO:0017089">
    <property type="term" value="F:glycolipid transfer activity"/>
    <property type="evidence" value="ECO:0007669"/>
    <property type="project" value="TreeGrafter"/>
</dbReference>
<gene>
    <name evidence="6" type="primary">lptC</name>
    <name evidence="7" type="ORF">SAMN02745752_00246</name>
</gene>
<proteinExistence type="inferred from homology"/>
<dbReference type="Gene3D" id="2.60.450.10">
    <property type="entry name" value="Lipopolysaccharide (LPS) transport protein A like domain"/>
    <property type="match status" value="1"/>
</dbReference>
<organism evidence="7 8">
    <name type="scientific">Marinospirillum alkaliphilum DSM 21637</name>
    <dbReference type="NCBI Taxonomy" id="1122209"/>
    <lineage>
        <taxon>Bacteria</taxon>
        <taxon>Pseudomonadati</taxon>
        <taxon>Pseudomonadota</taxon>
        <taxon>Gammaproteobacteria</taxon>
        <taxon>Oceanospirillales</taxon>
        <taxon>Oceanospirillaceae</taxon>
        <taxon>Marinospirillum</taxon>
    </lineage>
</organism>
<dbReference type="GO" id="GO:0030288">
    <property type="term" value="C:outer membrane-bounded periplasmic space"/>
    <property type="evidence" value="ECO:0007669"/>
    <property type="project" value="TreeGrafter"/>
</dbReference>
<dbReference type="AlphaFoldDB" id="A0A1K1TN45"/>
<keyword evidence="8" id="KW-1185">Reference proteome</keyword>
<comment type="similarity">
    <text evidence="6">Belongs to the LptC family.</text>
</comment>
<dbReference type="InterPro" id="IPR010664">
    <property type="entry name" value="LipoPS_assembly_LptC-rel"/>
</dbReference>
<dbReference type="STRING" id="1122209.SAMN02745752_00246"/>
<reference evidence="7 8" key="1">
    <citation type="submission" date="2016-11" db="EMBL/GenBank/DDBJ databases">
        <authorList>
            <person name="Jaros S."/>
            <person name="Januszkiewicz K."/>
            <person name="Wedrychowicz H."/>
        </authorList>
    </citation>
    <scope>NUCLEOTIDE SEQUENCE [LARGE SCALE GENOMIC DNA]</scope>
    <source>
        <strain evidence="7 8">DSM 21637</strain>
    </source>
</reference>
<protein>
    <recommendedName>
        <fullName evidence="6">Lipopolysaccharide export system protein LptC</fullName>
    </recommendedName>
</protein>
<dbReference type="NCBIfam" id="TIGR04409">
    <property type="entry name" value="LptC_YrbK"/>
    <property type="match status" value="1"/>
</dbReference>
<dbReference type="InterPro" id="IPR026265">
    <property type="entry name" value="LptC"/>
</dbReference>
<keyword evidence="2 6" id="KW-0997">Cell inner membrane</keyword>
<evidence type="ECO:0000313" key="7">
    <source>
        <dbReference type="EMBL" id="SFX02167.1"/>
    </source>
</evidence>
<evidence type="ECO:0000256" key="2">
    <source>
        <dbReference type="ARBA" id="ARBA00022519"/>
    </source>
</evidence>
<dbReference type="PANTHER" id="PTHR37481:SF1">
    <property type="entry name" value="LIPOPOLYSACCHARIDE EXPORT SYSTEM PROTEIN LPTC"/>
    <property type="match status" value="1"/>
</dbReference>
<sequence length="207" mass="23090">MPGLITRLNSLITPGMRRLAGVLALLLLGGVIVWLQESTQTPPYTALPREHGEPDYYIEQARLSRFDAEGRLLQVIHAEQVTHYPENDLALMQLPVVYHHGESGQSWRLQALRAEYRSNQELYLEEQVILQPIDPESAYLPEFTTNRLWVDTNAQQANTPDPVHFTSPGGVTQGIGLAVDMQTGLAEILQQVSGSYLTNPPSQEPLP</sequence>
<accession>A0A1K1TN45</accession>